<dbReference type="Pfam" id="PF08395">
    <property type="entry name" value="7tm_7"/>
    <property type="match status" value="1"/>
</dbReference>
<feature type="transmembrane region" description="Helical" evidence="8">
    <location>
        <begin position="159"/>
        <end position="181"/>
    </location>
</feature>
<evidence type="ECO:0000256" key="3">
    <source>
        <dbReference type="ARBA" id="ARBA00022692"/>
    </source>
</evidence>
<keyword evidence="3 8" id="KW-0812">Transmembrane</keyword>
<dbReference type="GO" id="GO:0005886">
    <property type="term" value="C:plasma membrane"/>
    <property type="evidence" value="ECO:0007669"/>
    <property type="project" value="UniProtKB-SubCell"/>
</dbReference>
<feature type="transmembrane region" description="Helical" evidence="8">
    <location>
        <begin position="68"/>
        <end position="88"/>
    </location>
</feature>
<evidence type="ECO:0000256" key="8">
    <source>
        <dbReference type="RuleBase" id="RU363108"/>
    </source>
</evidence>
<name>A0A6P8ZMB6_THRPL</name>
<comment type="similarity">
    <text evidence="8">Belongs to the insect chemoreceptor superfamily. Gustatory receptor (GR) family.</text>
</comment>
<keyword evidence="6 8" id="KW-0675">Receptor</keyword>
<dbReference type="GO" id="GO:0007635">
    <property type="term" value="P:chemosensory behavior"/>
    <property type="evidence" value="ECO:0007669"/>
    <property type="project" value="TreeGrafter"/>
</dbReference>
<keyword evidence="7 8" id="KW-0807">Transducer</keyword>
<feature type="transmembrane region" description="Helical" evidence="8">
    <location>
        <begin position="122"/>
        <end position="147"/>
    </location>
</feature>
<dbReference type="GO" id="GO:0030425">
    <property type="term" value="C:dendrite"/>
    <property type="evidence" value="ECO:0007669"/>
    <property type="project" value="TreeGrafter"/>
</dbReference>
<dbReference type="FunCoup" id="A0A6P8ZMB6">
    <property type="interactions" value="9"/>
</dbReference>
<dbReference type="PANTHER" id="PTHR21143">
    <property type="entry name" value="INVERTEBRATE GUSTATORY RECEPTOR"/>
    <property type="match status" value="1"/>
</dbReference>
<feature type="transmembrane region" description="Helical" evidence="8">
    <location>
        <begin position="311"/>
        <end position="332"/>
    </location>
</feature>
<dbReference type="GO" id="GO:0008049">
    <property type="term" value="P:male courtship behavior"/>
    <property type="evidence" value="ECO:0007669"/>
    <property type="project" value="TreeGrafter"/>
</dbReference>
<proteinExistence type="inferred from homology"/>
<dbReference type="InParanoid" id="A0A6P8ZMB6"/>
<feature type="transmembrane region" description="Helical" evidence="8">
    <location>
        <begin position="187"/>
        <end position="206"/>
    </location>
</feature>
<dbReference type="KEGG" id="tpal:117644799"/>
<dbReference type="PANTHER" id="PTHR21143:SF104">
    <property type="entry name" value="GUSTATORY RECEPTOR 8A-RELATED"/>
    <property type="match status" value="1"/>
</dbReference>
<keyword evidence="2 8" id="KW-1003">Cell membrane</keyword>
<evidence type="ECO:0000313" key="9">
    <source>
        <dbReference type="Proteomes" id="UP000515158"/>
    </source>
</evidence>
<feature type="transmembrane region" description="Helical" evidence="8">
    <location>
        <begin position="380"/>
        <end position="408"/>
    </location>
</feature>
<evidence type="ECO:0000256" key="7">
    <source>
        <dbReference type="ARBA" id="ARBA00023224"/>
    </source>
</evidence>
<evidence type="ECO:0000256" key="2">
    <source>
        <dbReference type="ARBA" id="ARBA00022475"/>
    </source>
</evidence>
<sequence length="427" mass="47133">MCFRYVSPTNYWLATLPSPVHRGNLLNLVRRLWPLCRLAGLLPMSTARCQCPAGASWKTCSCQPLLPSAYWLAYSLLLAAMVVTLTAVNVTPDFSNNYVAVNNTNATVVSGPMNHFVCWFDVVSVAVTAATSILQGAVAQAAVLRLIALLKKVDLLLSYIPRGVSNWVPLILSCLTSVMFLDLVFKFSISAASATFSFPTYASYFITYMREVMFVDDVNGLNARFANINSELQDCLAPEYTFGTVTAAEKRRMRISRLATVFDMLCQSADLVAHQYSLFLLCDMLSLMVRLVITAYFIVRVLMVSEDFPLAMVFFVIVQALWLLSHLARMFLLVAPCSTAMDVTDRTGNIVSSSLGRESQDSQLSRQLKSLSIHLLHRKIGFSAFGVFNLNLPLVCTVLSAVTTYLVVLIQLEVPLEGEAGLRVAHG</sequence>
<comment type="subcellular location">
    <subcellularLocation>
        <location evidence="1 8">Cell membrane</location>
        <topology evidence="1 8">Multi-pass membrane protein</topology>
    </subcellularLocation>
</comment>
<dbReference type="RefSeq" id="XP_034240319.1">
    <property type="nucleotide sequence ID" value="XM_034384428.1"/>
</dbReference>
<dbReference type="GO" id="GO:0007165">
    <property type="term" value="P:signal transduction"/>
    <property type="evidence" value="ECO:0007669"/>
    <property type="project" value="UniProtKB-KW"/>
</dbReference>
<dbReference type="InterPro" id="IPR013604">
    <property type="entry name" value="7TM_chemorcpt"/>
</dbReference>
<dbReference type="GO" id="GO:0030424">
    <property type="term" value="C:axon"/>
    <property type="evidence" value="ECO:0007669"/>
    <property type="project" value="TreeGrafter"/>
</dbReference>
<keyword evidence="4 8" id="KW-1133">Transmembrane helix</keyword>
<evidence type="ECO:0000313" key="10">
    <source>
        <dbReference type="RefSeq" id="XP_034240319.1"/>
    </source>
</evidence>
<dbReference type="GO" id="GO:0050909">
    <property type="term" value="P:sensory perception of taste"/>
    <property type="evidence" value="ECO:0007669"/>
    <property type="project" value="InterPro"/>
</dbReference>
<evidence type="ECO:0000256" key="5">
    <source>
        <dbReference type="ARBA" id="ARBA00023136"/>
    </source>
</evidence>
<organism evidence="10">
    <name type="scientific">Thrips palmi</name>
    <name type="common">Melon thrips</name>
    <dbReference type="NCBI Taxonomy" id="161013"/>
    <lineage>
        <taxon>Eukaryota</taxon>
        <taxon>Metazoa</taxon>
        <taxon>Ecdysozoa</taxon>
        <taxon>Arthropoda</taxon>
        <taxon>Hexapoda</taxon>
        <taxon>Insecta</taxon>
        <taxon>Pterygota</taxon>
        <taxon>Neoptera</taxon>
        <taxon>Paraneoptera</taxon>
        <taxon>Thysanoptera</taxon>
        <taxon>Terebrantia</taxon>
        <taxon>Thripoidea</taxon>
        <taxon>Thripidae</taxon>
        <taxon>Thrips</taxon>
    </lineage>
</organism>
<reference evidence="10" key="1">
    <citation type="submission" date="2025-08" db="UniProtKB">
        <authorList>
            <consortium name="RefSeq"/>
        </authorList>
    </citation>
    <scope>IDENTIFICATION</scope>
    <source>
        <tissue evidence="10">Total insect</tissue>
    </source>
</reference>
<comment type="function">
    <text evidence="8">Gustatory receptor which mediates acceptance or avoidance behavior, depending on its substrates.</text>
</comment>
<accession>A0A6P8ZMB6</accession>
<dbReference type="AlphaFoldDB" id="A0A6P8ZMB6"/>
<dbReference type="GeneID" id="117644799"/>
<evidence type="ECO:0000256" key="4">
    <source>
        <dbReference type="ARBA" id="ARBA00022989"/>
    </source>
</evidence>
<evidence type="ECO:0000256" key="1">
    <source>
        <dbReference type="ARBA" id="ARBA00004651"/>
    </source>
</evidence>
<gene>
    <name evidence="10" type="primary">LOC117644799</name>
</gene>
<dbReference type="GO" id="GO:0043025">
    <property type="term" value="C:neuronal cell body"/>
    <property type="evidence" value="ECO:0007669"/>
    <property type="project" value="TreeGrafter"/>
</dbReference>
<protein>
    <recommendedName>
        <fullName evidence="8">Gustatory receptor</fullName>
    </recommendedName>
</protein>
<keyword evidence="5 8" id="KW-0472">Membrane</keyword>
<dbReference type="OrthoDB" id="8176814at2759"/>
<keyword evidence="9" id="KW-1185">Reference proteome</keyword>
<evidence type="ECO:0000256" key="6">
    <source>
        <dbReference type="ARBA" id="ARBA00023170"/>
    </source>
</evidence>
<dbReference type="Proteomes" id="UP000515158">
    <property type="component" value="Unplaced"/>
</dbReference>
<feature type="transmembrane region" description="Helical" evidence="8">
    <location>
        <begin position="278"/>
        <end position="299"/>
    </location>
</feature>